<evidence type="ECO:0000313" key="3">
    <source>
        <dbReference type="Proteomes" id="UP000186437"/>
    </source>
</evidence>
<dbReference type="RefSeq" id="WP_075099858.1">
    <property type="nucleotide sequence ID" value="NZ_MSJL01000054.1"/>
</dbReference>
<dbReference type="OrthoDB" id="2224292at2"/>
<evidence type="ECO:0000313" key="1">
    <source>
        <dbReference type="EMBL" id="OLF49094.1"/>
    </source>
</evidence>
<evidence type="ECO:0000313" key="2">
    <source>
        <dbReference type="EMBL" id="SUN06405.1"/>
    </source>
</evidence>
<reference evidence="3" key="2">
    <citation type="submission" date="2016-12" db="EMBL/GenBank/DDBJ databases">
        <authorList>
            <person name="Gulvik C.A."/>
        </authorList>
    </citation>
    <scope>NUCLEOTIDE SEQUENCE [LARGE SCALE GENOMIC DNA]</scope>
    <source>
        <strain evidence="3">ATCC 51725</strain>
    </source>
</reference>
<evidence type="ECO:0000313" key="4">
    <source>
        <dbReference type="Proteomes" id="UP000255213"/>
    </source>
</evidence>
<sequence>MKAGFQSLSDAYVADFDELISQLPEGAKKVLTPFREQLTKLMDQQQESIATEFASHGDDSTPIPEEGRDSIISALKTTRDQLKEAMTGARKQALSMLQ</sequence>
<dbReference type="AlphaFoldDB" id="A0A1Q8EBB9"/>
<reference evidence="1" key="1">
    <citation type="submission" date="2016-12" db="EMBL/GenBank/DDBJ databases">
        <authorList>
            <person name="Song W.-J."/>
            <person name="Kurnit D.M."/>
        </authorList>
    </citation>
    <scope>NUCLEOTIDE SEQUENCE [LARGE SCALE GENOMIC DNA]</scope>
    <source>
        <strain evidence="1">ATCC 51725</strain>
    </source>
</reference>
<reference evidence="2 4" key="3">
    <citation type="submission" date="2018-06" db="EMBL/GenBank/DDBJ databases">
        <authorList>
            <consortium name="Pathogen Informatics"/>
            <person name="Doyle S."/>
        </authorList>
    </citation>
    <scope>NUCLEOTIDE SEQUENCE [LARGE SCALE GENOMIC DNA]</scope>
    <source>
        <strain evidence="2 4">NCTC12957</strain>
    </source>
</reference>
<accession>A0A1Q8EBB9</accession>
<organism evidence="1 3">
    <name type="scientific">Streptococcus acidominimus</name>
    <dbReference type="NCBI Taxonomy" id="1326"/>
    <lineage>
        <taxon>Bacteria</taxon>
        <taxon>Bacillati</taxon>
        <taxon>Bacillota</taxon>
        <taxon>Bacilli</taxon>
        <taxon>Lactobacillales</taxon>
        <taxon>Streptococcaceae</taxon>
        <taxon>Streptococcus</taxon>
    </lineage>
</organism>
<name>A0A1Q8EBB9_STRAI</name>
<dbReference type="Proteomes" id="UP000186437">
    <property type="component" value="Unassembled WGS sequence"/>
</dbReference>
<dbReference type="Proteomes" id="UP000255213">
    <property type="component" value="Unassembled WGS sequence"/>
</dbReference>
<protein>
    <submittedName>
        <fullName evidence="1">Uncharacterized protein</fullName>
    </submittedName>
</protein>
<keyword evidence="3" id="KW-1185">Reference proteome</keyword>
<dbReference type="EMBL" id="MSJL01000054">
    <property type="protein sequence ID" value="OLF49094.1"/>
    <property type="molecule type" value="Genomic_DNA"/>
</dbReference>
<dbReference type="EMBL" id="UHEN01000001">
    <property type="protein sequence ID" value="SUN06405.1"/>
    <property type="molecule type" value="Genomic_DNA"/>
</dbReference>
<gene>
    <name evidence="1" type="ORF">BU200_09140</name>
    <name evidence="2" type="ORF">NCTC12957_00624</name>
</gene>
<proteinExistence type="predicted"/>